<keyword evidence="3" id="KW-1003">Cell membrane</keyword>
<dbReference type="PANTHER" id="PTHR34296">
    <property type="entry name" value="TRANSCRIPTIONAL ACTIVATOR PROTEIN MED"/>
    <property type="match status" value="1"/>
</dbReference>
<organism evidence="9 11">
    <name type="scientific">Aminobacter aminovorans</name>
    <name type="common">Chelatobacter heintzii</name>
    <dbReference type="NCBI Taxonomy" id="83263"/>
    <lineage>
        <taxon>Bacteria</taxon>
        <taxon>Pseudomonadati</taxon>
        <taxon>Pseudomonadota</taxon>
        <taxon>Alphaproteobacteria</taxon>
        <taxon>Hyphomicrobiales</taxon>
        <taxon>Phyllobacteriaceae</taxon>
        <taxon>Aminobacter</taxon>
    </lineage>
</organism>
<dbReference type="GO" id="GO:0005886">
    <property type="term" value="C:plasma membrane"/>
    <property type="evidence" value="ECO:0007669"/>
    <property type="project" value="UniProtKB-SubCell"/>
</dbReference>
<keyword evidence="4 7" id="KW-0732">Signal</keyword>
<evidence type="ECO:0000313" key="11">
    <source>
        <dbReference type="Proteomes" id="UP000075755"/>
    </source>
</evidence>
<keyword evidence="6 9" id="KW-0449">Lipoprotein</keyword>
<proteinExistence type="inferred from homology"/>
<dbReference type="EMBL" id="CP015005">
    <property type="protein sequence ID" value="AMS41556.1"/>
    <property type="molecule type" value="Genomic_DNA"/>
</dbReference>
<evidence type="ECO:0000259" key="8">
    <source>
        <dbReference type="Pfam" id="PF02608"/>
    </source>
</evidence>
<dbReference type="PANTHER" id="PTHR34296:SF2">
    <property type="entry name" value="ABC TRANSPORTER GUANOSINE-BINDING PROTEIN NUPN"/>
    <property type="match status" value="1"/>
</dbReference>
<dbReference type="KEGG" id="aak:AA2016_2631"/>
<evidence type="ECO:0000313" key="10">
    <source>
        <dbReference type="EMBL" id="MBB3704095.1"/>
    </source>
</evidence>
<dbReference type="CDD" id="cd06304">
    <property type="entry name" value="PBP1_BmpA_Med_PnrA-like"/>
    <property type="match status" value="1"/>
</dbReference>
<dbReference type="Pfam" id="PF02608">
    <property type="entry name" value="Bmp"/>
    <property type="match status" value="1"/>
</dbReference>
<reference evidence="9 11" key="1">
    <citation type="submission" date="2016-03" db="EMBL/GenBank/DDBJ databases">
        <title>Complete genome of Aminobacter aminovorans KCTC 2477.</title>
        <authorList>
            <person name="Kim K.M."/>
        </authorList>
    </citation>
    <scope>NUCLEOTIDE SEQUENCE [LARGE SCALE GENOMIC DNA]</scope>
    <source>
        <strain evidence="9 11">KCTC 2477</strain>
    </source>
</reference>
<sequence>MGIIRRSFCILAAAAVVTGFGLSAPALAENLKVAIVLPGVKTDKSFNQAGYEGVEHAAKELGLEFAYSEKVAQPDQPEALADYARRGYSVVIGHGGEFQDSVAKVANRFPDTRFVVVNGTEPGGNVAIMSFDFRALGYVMGYVAGKVSETGKGGYIGAQKLKFYVDLGNGYAKGFKAARPDGEVLTAWTNDWDDVAKGKEAALNEISQGADVIFPSMDNAVVGSLQGVKEKGKKAIGIYYDAISNWPDTVIQSAIFDMRGALLTLLGEAKQGKLEGKAYIYGLETPTAARIGTYSAAVPAAVQSDAAAIIEKIKAGEIDVH</sequence>
<dbReference type="InterPro" id="IPR003760">
    <property type="entry name" value="PnrA-like"/>
</dbReference>
<evidence type="ECO:0000256" key="4">
    <source>
        <dbReference type="ARBA" id="ARBA00022729"/>
    </source>
</evidence>
<feature type="signal peptide" evidence="7">
    <location>
        <begin position="1"/>
        <end position="28"/>
    </location>
</feature>
<evidence type="ECO:0000256" key="3">
    <source>
        <dbReference type="ARBA" id="ARBA00022475"/>
    </source>
</evidence>
<dbReference type="RefSeq" id="WP_083948530.1">
    <property type="nucleotide sequence ID" value="NZ_CP015005.1"/>
</dbReference>
<name>A0AAC8YQ23_AMIAI</name>
<comment type="subcellular location">
    <subcellularLocation>
        <location evidence="1">Cell membrane</location>
        <topology evidence="1">Lipid-anchor</topology>
    </subcellularLocation>
</comment>
<evidence type="ECO:0000256" key="5">
    <source>
        <dbReference type="ARBA" id="ARBA00023136"/>
    </source>
</evidence>
<dbReference type="EMBL" id="JACICB010000001">
    <property type="protein sequence ID" value="MBB3704095.1"/>
    <property type="molecule type" value="Genomic_DNA"/>
</dbReference>
<dbReference type="InterPro" id="IPR050957">
    <property type="entry name" value="BMP_lipoprotein"/>
</dbReference>
<evidence type="ECO:0000256" key="7">
    <source>
        <dbReference type="SAM" id="SignalP"/>
    </source>
</evidence>
<dbReference type="Proteomes" id="UP000075755">
    <property type="component" value="Chromosome"/>
</dbReference>
<evidence type="ECO:0000256" key="2">
    <source>
        <dbReference type="ARBA" id="ARBA00008610"/>
    </source>
</evidence>
<dbReference type="SUPFAM" id="SSF53822">
    <property type="entry name" value="Periplasmic binding protein-like I"/>
    <property type="match status" value="1"/>
</dbReference>
<dbReference type="InterPro" id="IPR028082">
    <property type="entry name" value="Peripla_BP_I"/>
</dbReference>
<reference evidence="10 12" key="2">
    <citation type="submission" date="2020-08" db="EMBL/GenBank/DDBJ databases">
        <title>Genomic Encyclopedia of Type Strains, Phase IV (KMG-IV): sequencing the most valuable type-strain genomes for metagenomic binning, comparative biology and taxonomic classification.</title>
        <authorList>
            <person name="Goeker M."/>
        </authorList>
    </citation>
    <scope>NUCLEOTIDE SEQUENCE [LARGE SCALE GENOMIC DNA]</scope>
    <source>
        <strain evidence="10 12">DSM 10368</strain>
    </source>
</reference>
<evidence type="ECO:0000313" key="12">
    <source>
        <dbReference type="Proteomes" id="UP000577697"/>
    </source>
</evidence>
<evidence type="ECO:0000256" key="6">
    <source>
        <dbReference type="ARBA" id="ARBA00023288"/>
    </source>
</evidence>
<dbReference type="Proteomes" id="UP000577697">
    <property type="component" value="Unassembled WGS sequence"/>
</dbReference>
<dbReference type="AlphaFoldDB" id="A0AAC8YQ23"/>
<evidence type="ECO:0000256" key="1">
    <source>
        <dbReference type="ARBA" id="ARBA00004193"/>
    </source>
</evidence>
<evidence type="ECO:0000313" key="9">
    <source>
        <dbReference type="EMBL" id="AMS41556.1"/>
    </source>
</evidence>
<feature type="domain" description="ABC transporter substrate-binding protein PnrA-like" evidence="8">
    <location>
        <begin position="32"/>
        <end position="317"/>
    </location>
</feature>
<feature type="chain" id="PRO_5042268979" evidence="7">
    <location>
        <begin position="29"/>
        <end position="321"/>
    </location>
</feature>
<accession>A0AAC8YQ23</accession>
<dbReference type="Gene3D" id="3.40.50.2300">
    <property type="match status" value="2"/>
</dbReference>
<protein>
    <submittedName>
        <fullName evidence="9">Basic membrane lipoprotein</fullName>
    </submittedName>
    <submittedName>
        <fullName evidence="10">Basic membrane protein A</fullName>
    </submittedName>
</protein>
<gene>
    <name evidence="9" type="ORF">AA2016_2631</name>
    <name evidence="10" type="ORF">FHS67_000389</name>
</gene>
<keyword evidence="12" id="KW-1185">Reference proteome</keyword>
<comment type="similarity">
    <text evidence="2">Belongs to the BMP lipoprotein family.</text>
</comment>
<keyword evidence="5" id="KW-0472">Membrane</keyword>